<dbReference type="GO" id="GO:0005886">
    <property type="term" value="C:plasma membrane"/>
    <property type="evidence" value="ECO:0007669"/>
    <property type="project" value="UniProtKB-SubCell"/>
</dbReference>
<evidence type="ECO:0000256" key="4">
    <source>
        <dbReference type="ARBA" id="ARBA00022989"/>
    </source>
</evidence>
<feature type="non-terminal residue" evidence="8">
    <location>
        <position position="1"/>
    </location>
</feature>
<dbReference type="AlphaFoldDB" id="A0A382QZV3"/>
<keyword evidence="2" id="KW-1003">Cell membrane</keyword>
<dbReference type="EMBL" id="UINC01117445">
    <property type="protein sequence ID" value="SVC89871.1"/>
    <property type="molecule type" value="Genomic_DNA"/>
</dbReference>
<reference evidence="8" key="1">
    <citation type="submission" date="2018-05" db="EMBL/GenBank/DDBJ databases">
        <authorList>
            <person name="Lanie J.A."/>
            <person name="Ng W.-L."/>
            <person name="Kazmierczak K.M."/>
            <person name="Andrzejewski T.M."/>
            <person name="Davidsen T.M."/>
            <person name="Wayne K.J."/>
            <person name="Tettelin H."/>
            <person name="Glass J.I."/>
            <person name="Rusch D."/>
            <person name="Podicherti R."/>
            <person name="Tsui H.-C.T."/>
            <person name="Winkler M.E."/>
        </authorList>
    </citation>
    <scope>NUCLEOTIDE SEQUENCE</scope>
</reference>
<feature type="transmembrane region" description="Helical" evidence="6">
    <location>
        <begin position="166"/>
        <end position="187"/>
    </location>
</feature>
<proteinExistence type="predicted"/>
<comment type="subcellular location">
    <subcellularLocation>
        <location evidence="1">Cell membrane</location>
        <topology evidence="1">Multi-pass membrane protein</topology>
    </subcellularLocation>
</comment>
<keyword evidence="5 6" id="KW-0472">Membrane</keyword>
<dbReference type="PANTHER" id="PTHR32309">
    <property type="entry name" value="TYROSINE-PROTEIN KINASE"/>
    <property type="match status" value="1"/>
</dbReference>
<dbReference type="InterPro" id="IPR050445">
    <property type="entry name" value="Bact_polysacc_biosynth/exp"/>
</dbReference>
<protein>
    <recommendedName>
        <fullName evidence="7">Polysaccharide chain length determinant N-terminal domain-containing protein</fullName>
    </recommendedName>
</protein>
<feature type="transmembrane region" description="Helical" evidence="6">
    <location>
        <begin position="14"/>
        <end position="34"/>
    </location>
</feature>
<accession>A0A382QZV3</accession>
<evidence type="ECO:0000256" key="6">
    <source>
        <dbReference type="SAM" id="Phobius"/>
    </source>
</evidence>
<dbReference type="Pfam" id="PF02706">
    <property type="entry name" value="Wzz"/>
    <property type="match status" value="1"/>
</dbReference>
<dbReference type="GO" id="GO:0004713">
    <property type="term" value="F:protein tyrosine kinase activity"/>
    <property type="evidence" value="ECO:0007669"/>
    <property type="project" value="TreeGrafter"/>
</dbReference>
<feature type="domain" description="Polysaccharide chain length determinant N-terminal" evidence="7">
    <location>
        <begin position="3"/>
        <end position="83"/>
    </location>
</feature>
<evidence type="ECO:0000313" key="8">
    <source>
        <dbReference type="EMBL" id="SVC89871.1"/>
    </source>
</evidence>
<organism evidence="8">
    <name type="scientific">marine metagenome</name>
    <dbReference type="NCBI Taxonomy" id="408172"/>
    <lineage>
        <taxon>unclassified sequences</taxon>
        <taxon>metagenomes</taxon>
        <taxon>ecological metagenomes</taxon>
    </lineage>
</organism>
<dbReference type="InterPro" id="IPR003856">
    <property type="entry name" value="LPS_length_determ_N"/>
</dbReference>
<keyword evidence="4 6" id="KW-1133">Transmembrane helix</keyword>
<sequence>MALVEYFYILKRRIWVLIISVSLTAGSAFFFSLLMTPVYQSSVNVLVQPARTDFGLTQSAKLLLDSYVAFLDTDTSASQVIESLQLDTLPETLRGDVYIAAEPQRFLIRIEVENENGQLANDIALSWAELLVQWRNDENQKQRREDRVTAIILDNPRYILERPRRIINSSAGVILGFVIGAIVVLVMENLESGIIRSRNDIERFLRVSVIGSIPP</sequence>
<gene>
    <name evidence="8" type="ORF">METZ01_LOCUS342725</name>
</gene>
<evidence type="ECO:0000256" key="5">
    <source>
        <dbReference type="ARBA" id="ARBA00023136"/>
    </source>
</evidence>
<evidence type="ECO:0000259" key="7">
    <source>
        <dbReference type="Pfam" id="PF02706"/>
    </source>
</evidence>
<feature type="non-terminal residue" evidence="8">
    <location>
        <position position="215"/>
    </location>
</feature>
<name>A0A382QZV3_9ZZZZ</name>
<evidence type="ECO:0000256" key="1">
    <source>
        <dbReference type="ARBA" id="ARBA00004651"/>
    </source>
</evidence>
<evidence type="ECO:0000256" key="2">
    <source>
        <dbReference type="ARBA" id="ARBA00022475"/>
    </source>
</evidence>
<keyword evidence="3 6" id="KW-0812">Transmembrane</keyword>
<evidence type="ECO:0000256" key="3">
    <source>
        <dbReference type="ARBA" id="ARBA00022692"/>
    </source>
</evidence>
<dbReference type="PANTHER" id="PTHR32309:SF13">
    <property type="entry name" value="FERRIC ENTEROBACTIN TRANSPORT PROTEIN FEPE"/>
    <property type="match status" value="1"/>
</dbReference>